<accession>A0ACC2ZYA1</accession>
<reference evidence="1" key="1">
    <citation type="submission" date="2022-10" db="EMBL/GenBank/DDBJ databases">
        <title>Culturing micro-colonial fungi from biological soil crusts in the Mojave desert and describing Neophaeococcomyces mojavensis, and introducing the new genera and species Taxawa tesnikishii.</title>
        <authorList>
            <person name="Kurbessoian T."/>
            <person name="Stajich J.E."/>
        </authorList>
    </citation>
    <scope>NUCLEOTIDE SEQUENCE</scope>
    <source>
        <strain evidence="1">JES_112</strain>
    </source>
</reference>
<sequence>MFSTAGVPHMPTTPEDPQQFDEIASMYSGHVQDITAQDSGLGITTDENIYTAFQHTTYAEDSTFLTDEKNEHASQLLSAPKLASPFEHISRTPAVGWNGAYFCGTPNTNGNTTQLSPSDQSVLLPHNESISHQYIMSPAYYNSNGIMYGLQQQEQFKRPMIRHNSTSSTLPPLPQDTMYSYNTPAIEASPFQWTPSSATPDWHEANDFGSLSQMPTIRLDYSACNSVEQSPQVSQPQQAVRSVMTIPPMRKPRLRPSLSESCVPRMSSPARMRAASMGYYLQPQQNDQNASNTYVPQLPLPLFPPSMLIHHPQPQMLAPILPGTPLQRHRVNRSHSSAPQRRTRPSSPPPSDFVRTNTPYLTPVRQEPTFAGDLYTPRYKRRTPNGRWEGWCGYCQPGRWLDLKNSRFWEDKLRNHGICAKTKMRFAEPERIRWVSSDGTVLPENIVNLDGAESYLDTRKREGLCGVCQTWIVMDGLRTKARDRAVGWWMHAYKVR</sequence>
<protein>
    <submittedName>
        <fullName evidence="1">Uncharacterized protein</fullName>
    </submittedName>
</protein>
<name>A0ACC2ZYA1_9EURO</name>
<dbReference type="EMBL" id="JAPDRQ010000190">
    <property type="protein sequence ID" value="KAJ9652624.1"/>
    <property type="molecule type" value="Genomic_DNA"/>
</dbReference>
<proteinExistence type="predicted"/>
<gene>
    <name evidence="1" type="ORF">H2198_008151</name>
</gene>
<keyword evidence="2" id="KW-1185">Reference proteome</keyword>
<evidence type="ECO:0000313" key="1">
    <source>
        <dbReference type="EMBL" id="KAJ9652624.1"/>
    </source>
</evidence>
<comment type="caution">
    <text evidence="1">The sequence shown here is derived from an EMBL/GenBank/DDBJ whole genome shotgun (WGS) entry which is preliminary data.</text>
</comment>
<evidence type="ECO:0000313" key="2">
    <source>
        <dbReference type="Proteomes" id="UP001172386"/>
    </source>
</evidence>
<dbReference type="Proteomes" id="UP001172386">
    <property type="component" value="Unassembled WGS sequence"/>
</dbReference>
<organism evidence="1 2">
    <name type="scientific">Neophaeococcomyces mojaviensis</name>
    <dbReference type="NCBI Taxonomy" id="3383035"/>
    <lineage>
        <taxon>Eukaryota</taxon>
        <taxon>Fungi</taxon>
        <taxon>Dikarya</taxon>
        <taxon>Ascomycota</taxon>
        <taxon>Pezizomycotina</taxon>
        <taxon>Eurotiomycetes</taxon>
        <taxon>Chaetothyriomycetidae</taxon>
        <taxon>Chaetothyriales</taxon>
        <taxon>Chaetothyriales incertae sedis</taxon>
        <taxon>Neophaeococcomyces</taxon>
    </lineage>
</organism>